<dbReference type="InterPro" id="IPR000719">
    <property type="entry name" value="Prot_kinase_dom"/>
</dbReference>
<feature type="compositionally biased region" description="Polar residues" evidence="3">
    <location>
        <begin position="901"/>
        <end position="931"/>
    </location>
</feature>
<dbReference type="CDD" id="cd04369">
    <property type="entry name" value="Bromodomain"/>
    <property type="match status" value="1"/>
</dbReference>
<evidence type="ECO:0000256" key="1">
    <source>
        <dbReference type="ARBA" id="ARBA00023117"/>
    </source>
</evidence>
<gene>
    <name evidence="6" type="ORF">KVV02_000283</name>
</gene>
<dbReference type="PROSITE" id="PS50014">
    <property type="entry name" value="BROMODOMAIN_2"/>
    <property type="match status" value="1"/>
</dbReference>
<dbReference type="Gene3D" id="1.20.920.10">
    <property type="entry name" value="Bromodomain-like"/>
    <property type="match status" value="1"/>
</dbReference>
<dbReference type="Gene3D" id="1.10.510.10">
    <property type="entry name" value="Transferase(Phosphotransferase) domain 1"/>
    <property type="match status" value="1"/>
</dbReference>
<feature type="region of interest" description="Disordered" evidence="3">
    <location>
        <begin position="901"/>
        <end position="934"/>
    </location>
</feature>
<evidence type="ECO:0000313" key="6">
    <source>
        <dbReference type="EMBL" id="KAG9327837.1"/>
    </source>
</evidence>
<feature type="region of interest" description="Disordered" evidence="3">
    <location>
        <begin position="784"/>
        <end position="808"/>
    </location>
</feature>
<dbReference type="InterPro" id="IPR036427">
    <property type="entry name" value="Bromodomain-like_sf"/>
</dbReference>
<dbReference type="GO" id="GO:0006325">
    <property type="term" value="P:chromatin organization"/>
    <property type="evidence" value="ECO:0007669"/>
    <property type="project" value="UniProtKB-ARBA"/>
</dbReference>
<dbReference type="EMBL" id="JAIFTL010000001">
    <property type="protein sequence ID" value="KAG9327837.1"/>
    <property type="molecule type" value="Genomic_DNA"/>
</dbReference>
<dbReference type="PROSITE" id="PS50011">
    <property type="entry name" value="PROTEIN_KINASE_DOM"/>
    <property type="match status" value="1"/>
</dbReference>
<evidence type="ECO:0000256" key="3">
    <source>
        <dbReference type="SAM" id="MobiDB-lite"/>
    </source>
</evidence>
<proteinExistence type="predicted"/>
<feature type="region of interest" description="Disordered" evidence="3">
    <location>
        <begin position="73"/>
        <end position="111"/>
    </location>
</feature>
<dbReference type="Proteomes" id="UP000717515">
    <property type="component" value="Unassembled WGS sequence"/>
</dbReference>
<dbReference type="SMART" id="SM00220">
    <property type="entry name" value="S_TKc"/>
    <property type="match status" value="1"/>
</dbReference>
<evidence type="ECO:0000259" key="5">
    <source>
        <dbReference type="PROSITE" id="PS50014"/>
    </source>
</evidence>
<feature type="region of interest" description="Disordered" evidence="3">
    <location>
        <begin position="369"/>
        <end position="391"/>
    </location>
</feature>
<feature type="region of interest" description="Disordered" evidence="3">
    <location>
        <begin position="246"/>
        <end position="310"/>
    </location>
</feature>
<dbReference type="GO" id="GO:0004672">
    <property type="term" value="F:protein kinase activity"/>
    <property type="evidence" value="ECO:0007669"/>
    <property type="project" value="InterPro"/>
</dbReference>
<dbReference type="InterPro" id="IPR001487">
    <property type="entry name" value="Bromodomain"/>
</dbReference>
<dbReference type="PANTHER" id="PTHR15398:SF4">
    <property type="entry name" value="BROMODOMAIN-CONTAINING PROTEIN 8 ISOFORM X1"/>
    <property type="match status" value="1"/>
</dbReference>
<evidence type="ECO:0000313" key="7">
    <source>
        <dbReference type="Proteomes" id="UP000717515"/>
    </source>
</evidence>
<dbReference type="InterPro" id="IPR011009">
    <property type="entry name" value="Kinase-like_dom_sf"/>
</dbReference>
<feature type="compositionally biased region" description="Low complexity" evidence="3">
    <location>
        <begin position="247"/>
        <end position="281"/>
    </location>
</feature>
<dbReference type="SUPFAM" id="SSF56112">
    <property type="entry name" value="Protein kinase-like (PK-like)"/>
    <property type="match status" value="1"/>
</dbReference>
<dbReference type="SUPFAM" id="SSF47370">
    <property type="entry name" value="Bromodomain"/>
    <property type="match status" value="1"/>
</dbReference>
<feature type="compositionally biased region" description="Polar residues" evidence="3">
    <location>
        <begin position="184"/>
        <end position="194"/>
    </location>
</feature>
<feature type="compositionally biased region" description="Low complexity" evidence="3">
    <location>
        <begin position="375"/>
        <end position="389"/>
    </location>
</feature>
<protein>
    <recommendedName>
        <fullName evidence="8">Protein kinase domain-containing protein</fullName>
    </recommendedName>
</protein>
<dbReference type="SMART" id="SM00297">
    <property type="entry name" value="BROMO"/>
    <property type="match status" value="1"/>
</dbReference>
<name>A0A9P8D3H9_MORAP</name>
<accession>A0A9P8D3H9</accession>
<reference evidence="6" key="1">
    <citation type="submission" date="2021-07" db="EMBL/GenBank/DDBJ databases">
        <title>Draft genome of Mortierella alpina, strain LL118, isolated from an aspen leaf litter sample.</title>
        <authorList>
            <person name="Yang S."/>
            <person name="Vinatzer B.A."/>
        </authorList>
    </citation>
    <scope>NUCLEOTIDE SEQUENCE</scope>
    <source>
        <strain evidence="6">LL118</strain>
    </source>
</reference>
<feature type="region of interest" description="Disordered" evidence="3">
    <location>
        <begin position="171"/>
        <end position="231"/>
    </location>
</feature>
<dbReference type="GO" id="GO:0035267">
    <property type="term" value="C:NuA4 histone acetyltransferase complex"/>
    <property type="evidence" value="ECO:0007669"/>
    <property type="project" value="TreeGrafter"/>
</dbReference>
<dbReference type="Pfam" id="PF07714">
    <property type="entry name" value="PK_Tyr_Ser-Thr"/>
    <property type="match status" value="1"/>
</dbReference>
<evidence type="ECO:0008006" key="8">
    <source>
        <dbReference type="Google" id="ProtNLM"/>
    </source>
</evidence>
<dbReference type="PANTHER" id="PTHR15398">
    <property type="entry name" value="BROMODOMAIN-CONTAINING PROTEIN 8"/>
    <property type="match status" value="1"/>
</dbReference>
<evidence type="ECO:0000256" key="2">
    <source>
        <dbReference type="PROSITE-ProRule" id="PRU00035"/>
    </source>
</evidence>
<feature type="compositionally biased region" description="Basic residues" evidence="3">
    <location>
        <begin position="215"/>
        <end position="224"/>
    </location>
</feature>
<dbReference type="GO" id="GO:0005524">
    <property type="term" value="F:ATP binding"/>
    <property type="evidence" value="ECO:0007669"/>
    <property type="project" value="InterPro"/>
</dbReference>
<keyword evidence="1 2" id="KW-0103">Bromodomain</keyword>
<feature type="domain" description="Protein kinase" evidence="4">
    <location>
        <begin position="973"/>
        <end position="1272"/>
    </location>
</feature>
<feature type="domain" description="Bromo" evidence="5">
    <location>
        <begin position="422"/>
        <end position="510"/>
    </location>
</feature>
<comment type="caution">
    <text evidence="6">The sequence shown here is derived from an EMBL/GenBank/DDBJ whole genome shotgun (WGS) entry which is preliminary data.</text>
</comment>
<sequence length="1295" mass="139816">MGDRASTAVFLSANTEHDTPFGPLTERPPKLTDIHDEGILPPQALRGTSQQAIIEAINQRRRAERSHEMLALARGPSSVHLSSASGGGSASRQYPTAAWGGPQSGPVHRTGTAVGIGAGALPSKLHAPMTIRLSLHGLKNTKSSVPQSIPATASRESSSLKIRIPRSIPNLPEAFRKRGAIRSQPESTSASANGPISIKRTHSAMLDSDDAAKHSAGRHSKVQKTHPSIPPHLANAANLAIRTIRGPSSTSSSLSNGHSTSSSLSSAPSAISPAGSAPASAEVTSASKHRSKSKSKSISPMSTPVRFSSPAQAASETSILALSPDMPVSEPSKAAQTTVATVAHSHGTRSADGITQPPAAGSGTVAVGAVGGSTGSTPPSGSTATAAVPGVDPDNLQPIELLRVGMGILDQLLCNTFSKSFISKVPQSVANYHVVIKKPMDLTTIEQKLWKNLEFATVDRRAGTSLLQAAAESLAMGATEGYETLLDFERDLRRIVLNAVYFNSSTHAIYKEAEDFQKLQTKILNSYRQGTLALNVPLAHESYRPELISLSEPGPLYLFRAHTLREMDRKMTDISTDLFSTFHQPIFDISTEQIGQLSPTQPRFVRMYINKNRSVLAKCRDELFARIAILTDVQVGKPYTVSNPSASTGSAAAGHVKSSGGANGSSISMVRLSAKVLIGKPIGERHDMITVGDLDCPNSWITVVCVRALEIDLEVPSKFDKGILSKMRHEVVPYSSESKISMEHQKAFADALGLKLPTSGRAAYAYGLGGQRSAIPALTATPPLPASAQSPPTATTTIISTTASSGPGSPIVSVSFPRIHTELPVASAPIESNTDSVKESQKSSLNSWVDLHDEGPTGRYMVKLRMPSTLFKGIHRPPASTETNSASGAGSAIQRIVVSMPSTPTSSQRVHALSSQIPATAASPTSDQESLSAPDRMLLNEQVTKRGDRMLKDLRVAAKKQNVPYTRWSDIEPTLTVDTAHGLFKRIFHVRGQGGLVIQNFKEMDAESFGQRVREVACLLRLRGLEGVGQIQSVIENDEDHLVGLSMTKYAYTLKQYATNARRHPTPCQKLSLVRDMVSAMCDIHKAGLAHRDLSEVNIMVDEDTKERLADQSPRPRVKVIDFGKSVFVDRNEVERWSMEEKVSEEELSLLPLVILPPDHGYKLYRSILTLPKNKQDHTPLPPLDPRAEDVYSLGVLIWRTFSGKSPWDGTIEDDLKTIRYLVSNDAQIKFQLEREVVGPVSRELLLHCLTAQAETRWTTQQLKDWLEQPEVANELLKEFEALGGGRKKVRKNLD</sequence>
<dbReference type="Pfam" id="PF00439">
    <property type="entry name" value="Bromodomain"/>
    <property type="match status" value="1"/>
</dbReference>
<dbReference type="InterPro" id="IPR001245">
    <property type="entry name" value="Ser-Thr/Tyr_kinase_cat_dom"/>
</dbReference>
<evidence type="ECO:0000259" key="4">
    <source>
        <dbReference type="PROSITE" id="PS50011"/>
    </source>
</evidence>
<organism evidence="6 7">
    <name type="scientific">Mortierella alpina</name>
    <name type="common">Oleaginous fungus</name>
    <name type="synonym">Mortierella renispora</name>
    <dbReference type="NCBI Taxonomy" id="64518"/>
    <lineage>
        <taxon>Eukaryota</taxon>
        <taxon>Fungi</taxon>
        <taxon>Fungi incertae sedis</taxon>
        <taxon>Mucoromycota</taxon>
        <taxon>Mortierellomycotina</taxon>
        <taxon>Mortierellomycetes</taxon>
        <taxon>Mortierellales</taxon>
        <taxon>Mortierellaceae</taxon>
        <taxon>Mortierella</taxon>
    </lineage>
</organism>